<sequence length="58" mass="6035">MHRVPDRVGLRYNTRASLTGDFTAGLLGNGPVIVGKADGSVTLASSAFPVEQQLPPQA</sequence>
<gene>
    <name evidence="1" type="ORF">GCM10023153_15090</name>
</gene>
<evidence type="ECO:0000313" key="1">
    <source>
        <dbReference type="EMBL" id="GAA4394221.1"/>
    </source>
</evidence>
<reference evidence="2" key="1">
    <citation type="journal article" date="2019" name="Int. J. Syst. Evol. Microbiol.">
        <title>The Global Catalogue of Microorganisms (GCM) 10K type strain sequencing project: providing services to taxonomists for standard genome sequencing and annotation.</title>
        <authorList>
            <consortium name="The Broad Institute Genomics Platform"/>
            <consortium name="The Broad Institute Genome Sequencing Center for Infectious Disease"/>
            <person name="Wu L."/>
            <person name="Ma J."/>
        </authorList>
    </citation>
    <scope>NUCLEOTIDE SEQUENCE [LARGE SCALE GENOMIC DNA]</scope>
    <source>
        <strain evidence="2">JCM 17738</strain>
    </source>
</reference>
<evidence type="ECO:0000313" key="2">
    <source>
        <dbReference type="Proteomes" id="UP001500390"/>
    </source>
</evidence>
<dbReference type="EMBL" id="BAABFX010000023">
    <property type="protein sequence ID" value="GAA4394221.1"/>
    <property type="molecule type" value="Genomic_DNA"/>
</dbReference>
<accession>A0ABP8JPU6</accession>
<organism evidence="1 2">
    <name type="scientific">Ornithinibacter aureus</name>
    <dbReference type="NCBI Taxonomy" id="622664"/>
    <lineage>
        <taxon>Bacteria</taxon>
        <taxon>Bacillati</taxon>
        <taxon>Actinomycetota</taxon>
        <taxon>Actinomycetes</taxon>
        <taxon>Micrococcales</taxon>
        <taxon>Intrasporangiaceae</taxon>
        <taxon>Ornithinibacter</taxon>
    </lineage>
</organism>
<name>A0ABP8JPU6_9MICO</name>
<dbReference type="Proteomes" id="UP001500390">
    <property type="component" value="Unassembled WGS sequence"/>
</dbReference>
<comment type="caution">
    <text evidence="1">The sequence shown here is derived from an EMBL/GenBank/DDBJ whole genome shotgun (WGS) entry which is preliminary data.</text>
</comment>
<keyword evidence="2" id="KW-1185">Reference proteome</keyword>
<proteinExistence type="predicted"/>
<protein>
    <submittedName>
        <fullName evidence="1">Uncharacterized protein</fullName>
    </submittedName>
</protein>